<accession>K6V0E0</accession>
<keyword evidence="3" id="KW-1185">Reference proteome</keyword>
<keyword evidence="1" id="KW-1133">Transmembrane helix</keyword>
<dbReference type="Pfam" id="PF05795">
    <property type="entry name" value="Plasmodium_Vir"/>
    <property type="match status" value="1"/>
</dbReference>
<evidence type="ECO:0000313" key="3">
    <source>
        <dbReference type="Proteomes" id="UP000006319"/>
    </source>
</evidence>
<keyword evidence="1" id="KW-0812">Transmembrane</keyword>
<name>K6V0E0_PLACD</name>
<dbReference type="Proteomes" id="UP000006319">
    <property type="component" value="Unassembled WGS sequence"/>
</dbReference>
<dbReference type="VEuPathDB" id="PlasmoDB:PCYB_005280"/>
<organism evidence="2 3">
    <name type="scientific">Plasmodium cynomolgi (strain B)</name>
    <dbReference type="NCBI Taxonomy" id="1120755"/>
    <lineage>
        <taxon>Eukaryota</taxon>
        <taxon>Sar</taxon>
        <taxon>Alveolata</taxon>
        <taxon>Apicomplexa</taxon>
        <taxon>Aconoidasida</taxon>
        <taxon>Haemosporida</taxon>
        <taxon>Plasmodiidae</taxon>
        <taxon>Plasmodium</taxon>
        <taxon>Plasmodium (Plasmodium)</taxon>
    </lineage>
</organism>
<reference evidence="2 3" key="1">
    <citation type="journal article" date="2012" name="Nat. Genet.">
        <title>Plasmodium cynomolgi genome sequences provide insight into Plasmodium vivax and the monkey malaria clade.</title>
        <authorList>
            <person name="Tachibana S."/>
            <person name="Sullivan S.A."/>
            <person name="Kawai S."/>
            <person name="Nakamura S."/>
            <person name="Kim H.R."/>
            <person name="Goto N."/>
            <person name="Arisue N."/>
            <person name="Palacpac N.M.Q."/>
            <person name="Honma H."/>
            <person name="Yagi M."/>
            <person name="Tougan T."/>
            <person name="Katakai Y."/>
            <person name="Kaneko O."/>
            <person name="Mita T."/>
            <person name="Kita K."/>
            <person name="Yasutomi Y."/>
            <person name="Sutton P.L."/>
            <person name="Shakhbatyan R."/>
            <person name="Horii T."/>
            <person name="Yasunaga T."/>
            <person name="Barnwell J.W."/>
            <person name="Escalante A.A."/>
            <person name="Carlton J.M."/>
            <person name="Tanabe K."/>
        </authorList>
    </citation>
    <scope>NUCLEOTIDE SEQUENCE [LARGE SCALE GENOMIC DNA]</scope>
    <source>
        <strain evidence="2 3">B</strain>
    </source>
</reference>
<dbReference type="KEGG" id="pcy:PCYB_005280"/>
<dbReference type="EMBL" id="DF157816">
    <property type="protein sequence ID" value="GAB69779.1"/>
    <property type="molecule type" value="Genomic_DNA"/>
</dbReference>
<dbReference type="AlphaFoldDB" id="K6V0E0"/>
<sequence>QDVFSQYDGIYQICLMFAKNLKEIDQIMKTLSDSNERCRYLYFWTNDQIKMLDSNHKVQGNAIYSIATALFYRIIAKIYVHLNIIMILTRTYRKNGNNYMIILEIKMIYQD</sequence>
<gene>
    <name evidence="2" type="ORF">PCYB_005280</name>
</gene>
<dbReference type="GeneID" id="14696321"/>
<protein>
    <recommendedName>
        <fullName evidence="4">CYIR protein</fullName>
    </recommendedName>
</protein>
<dbReference type="RefSeq" id="XP_004227997.1">
    <property type="nucleotide sequence ID" value="XM_004227949.1"/>
</dbReference>
<evidence type="ECO:0000256" key="1">
    <source>
        <dbReference type="SAM" id="Phobius"/>
    </source>
</evidence>
<feature type="non-terminal residue" evidence="2">
    <location>
        <position position="1"/>
    </location>
</feature>
<dbReference type="InterPro" id="IPR008780">
    <property type="entry name" value="Plasmodium_Vir"/>
</dbReference>
<evidence type="ECO:0008006" key="4">
    <source>
        <dbReference type="Google" id="ProtNLM"/>
    </source>
</evidence>
<evidence type="ECO:0000313" key="2">
    <source>
        <dbReference type="EMBL" id="GAB69779.1"/>
    </source>
</evidence>
<keyword evidence="1" id="KW-0472">Membrane</keyword>
<proteinExistence type="predicted"/>
<feature type="transmembrane region" description="Helical" evidence="1">
    <location>
        <begin position="62"/>
        <end position="88"/>
    </location>
</feature>